<dbReference type="Gene3D" id="4.10.60.10">
    <property type="entry name" value="Zinc finger, CCHC-type"/>
    <property type="match status" value="1"/>
</dbReference>
<sequence length="164" mass="17816">MTVGEYATMFQELMKYWPHYQHGDGEEDLCAQFEHRLRPDIQSATSVFQLTDLPTLSRGSLSLEKSSGSGSGSGSFRGSIKCFRCGGPHMVKDYPQPRITCSNYGKSGHTANVCWAAKRGGSTSIAQKPESRGSMGLSTGQKLFIPGRVFAISGAETSQLEELI</sequence>
<evidence type="ECO:0000313" key="1">
    <source>
        <dbReference type="Proteomes" id="UP000694853"/>
    </source>
</evidence>
<dbReference type="KEGG" id="aprc:113869323"/>
<organism evidence="1 2">
    <name type="scientific">Abrus precatorius</name>
    <name type="common">Indian licorice</name>
    <name type="synonym">Glycine abrus</name>
    <dbReference type="NCBI Taxonomy" id="3816"/>
    <lineage>
        <taxon>Eukaryota</taxon>
        <taxon>Viridiplantae</taxon>
        <taxon>Streptophyta</taxon>
        <taxon>Embryophyta</taxon>
        <taxon>Tracheophyta</taxon>
        <taxon>Spermatophyta</taxon>
        <taxon>Magnoliopsida</taxon>
        <taxon>eudicotyledons</taxon>
        <taxon>Gunneridae</taxon>
        <taxon>Pentapetalae</taxon>
        <taxon>rosids</taxon>
        <taxon>fabids</taxon>
        <taxon>Fabales</taxon>
        <taxon>Fabaceae</taxon>
        <taxon>Papilionoideae</taxon>
        <taxon>50 kb inversion clade</taxon>
        <taxon>NPAAA clade</taxon>
        <taxon>indigoferoid/millettioid clade</taxon>
        <taxon>Abreae</taxon>
        <taxon>Abrus</taxon>
    </lineage>
</organism>
<protein>
    <submittedName>
        <fullName evidence="2">Uncharacterized protein LOC113869323</fullName>
    </submittedName>
</protein>
<reference evidence="1" key="1">
    <citation type="journal article" date="2019" name="Toxins">
        <title>Detection of Abrin-Like and Prepropulchellin-Like Toxin Genes and Transcripts Using Whole Genome Sequencing and Full-Length Transcript Sequencing of Abrus precatorius.</title>
        <authorList>
            <person name="Hovde B.T."/>
            <person name="Daligault H.E."/>
            <person name="Hanschen E.R."/>
            <person name="Kunde Y.A."/>
            <person name="Johnson M.B."/>
            <person name="Starkenburg S.R."/>
            <person name="Johnson S.L."/>
        </authorList>
    </citation>
    <scope>NUCLEOTIDE SEQUENCE [LARGE SCALE GENOMIC DNA]</scope>
</reference>
<dbReference type="AlphaFoldDB" id="A0A8B8M0I8"/>
<dbReference type="Proteomes" id="UP000694853">
    <property type="component" value="Unplaced"/>
</dbReference>
<keyword evidence="1" id="KW-1185">Reference proteome</keyword>
<evidence type="ECO:0000313" key="2">
    <source>
        <dbReference type="RefSeq" id="XP_027361393.1"/>
    </source>
</evidence>
<accession>A0A8B8M0I8</accession>
<dbReference type="RefSeq" id="XP_027361393.1">
    <property type="nucleotide sequence ID" value="XM_027505592.1"/>
</dbReference>
<gene>
    <name evidence="2" type="primary">LOC113869323</name>
</gene>
<dbReference type="GeneID" id="113869323"/>
<dbReference type="OrthoDB" id="1418382at2759"/>
<name>A0A8B8M0I8_ABRPR</name>
<proteinExistence type="predicted"/>
<reference evidence="2" key="2">
    <citation type="submission" date="2025-08" db="UniProtKB">
        <authorList>
            <consortium name="RefSeq"/>
        </authorList>
    </citation>
    <scope>IDENTIFICATION</scope>
    <source>
        <tissue evidence="2">Young leaves</tissue>
    </source>
</reference>